<organism evidence="6 7">
    <name type="scientific">Clathrus columnatus</name>
    <dbReference type="NCBI Taxonomy" id="1419009"/>
    <lineage>
        <taxon>Eukaryota</taxon>
        <taxon>Fungi</taxon>
        <taxon>Dikarya</taxon>
        <taxon>Basidiomycota</taxon>
        <taxon>Agaricomycotina</taxon>
        <taxon>Agaricomycetes</taxon>
        <taxon>Phallomycetidae</taxon>
        <taxon>Phallales</taxon>
        <taxon>Clathraceae</taxon>
        <taxon>Clathrus</taxon>
    </lineage>
</organism>
<dbReference type="AlphaFoldDB" id="A0AAV5ANJ5"/>
<dbReference type="GO" id="GO:0016831">
    <property type="term" value="F:carboxy-lyase activity"/>
    <property type="evidence" value="ECO:0007669"/>
    <property type="project" value="UniProtKB-KW"/>
</dbReference>
<reference evidence="6" key="1">
    <citation type="submission" date="2021-10" db="EMBL/GenBank/DDBJ databases">
        <title>De novo Genome Assembly of Clathrus columnatus (Basidiomycota, Fungi) Using Illumina and Nanopore Sequence Data.</title>
        <authorList>
            <person name="Ogiso-Tanaka E."/>
            <person name="Itagaki H."/>
            <person name="Hosoya T."/>
            <person name="Hosaka K."/>
        </authorList>
    </citation>
    <scope>NUCLEOTIDE SEQUENCE</scope>
    <source>
        <strain evidence="6">MO-923</strain>
    </source>
</reference>
<dbReference type="InterPro" id="IPR032465">
    <property type="entry name" value="ACMSD"/>
</dbReference>
<dbReference type="InterPro" id="IPR006680">
    <property type="entry name" value="Amidohydro-rel"/>
</dbReference>
<dbReference type="GO" id="GO:0005829">
    <property type="term" value="C:cytosol"/>
    <property type="evidence" value="ECO:0007669"/>
    <property type="project" value="TreeGrafter"/>
</dbReference>
<keyword evidence="7" id="KW-1185">Reference proteome</keyword>
<dbReference type="EMBL" id="BPWL01000011">
    <property type="protein sequence ID" value="GJJ15367.1"/>
    <property type="molecule type" value="Genomic_DNA"/>
</dbReference>
<evidence type="ECO:0000256" key="3">
    <source>
        <dbReference type="RuleBase" id="RU366045"/>
    </source>
</evidence>
<dbReference type="Pfam" id="PF04909">
    <property type="entry name" value="Amidohydro_2"/>
    <property type="match status" value="1"/>
</dbReference>
<evidence type="ECO:0000256" key="1">
    <source>
        <dbReference type="ARBA" id="ARBA00022793"/>
    </source>
</evidence>
<comment type="caution">
    <text evidence="6">The sequence shown here is derived from an EMBL/GenBank/DDBJ whole genome shotgun (WGS) entry which is preliminary data.</text>
</comment>
<name>A0AAV5ANJ5_9AGAM</name>
<accession>A0AAV5ANJ5</accession>
<dbReference type="PANTHER" id="PTHR21240">
    <property type="entry name" value="2-AMINO-3-CARBOXYLMUCONATE-6-SEMIALDEHYDE DECARBOXYLASE"/>
    <property type="match status" value="1"/>
</dbReference>
<feature type="signal peptide" evidence="4">
    <location>
        <begin position="1"/>
        <end position="17"/>
    </location>
</feature>
<keyword evidence="1 3" id="KW-0210">Decarboxylase</keyword>
<evidence type="ECO:0000259" key="5">
    <source>
        <dbReference type="Pfam" id="PF04909"/>
    </source>
</evidence>
<comment type="similarity">
    <text evidence="3">Belongs to the metallo-dependent hydrolases superfamily.</text>
</comment>
<evidence type="ECO:0000256" key="4">
    <source>
        <dbReference type="SAM" id="SignalP"/>
    </source>
</evidence>
<dbReference type="Proteomes" id="UP001050691">
    <property type="component" value="Unassembled WGS sequence"/>
</dbReference>
<evidence type="ECO:0000256" key="2">
    <source>
        <dbReference type="ARBA" id="ARBA00023239"/>
    </source>
</evidence>
<protein>
    <recommendedName>
        <fullName evidence="5">Amidohydrolase-related domain-containing protein</fullName>
    </recommendedName>
</protein>
<keyword evidence="2 3" id="KW-0456">Lyase</keyword>
<feature type="chain" id="PRO_5043573826" description="Amidohydrolase-related domain-containing protein" evidence="4">
    <location>
        <begin position="18"/>
        <end position="352"/>
    </location>
</feature>
<evidence type="ECO:0000313" key="6">
    <source>
        <dbReference type="EMBL" id="GJJ15367.1"/>
    </source>
</evidence>
<dbReference type="SUPFAM" id="SSF51556">
    <property type="entry name" value="Metallo-dependent hydrolases"/>
    <property type="match status" value="1"/>
</dbReference>
<keyword evidence="4" id="KW-0732">Signal</keyword>
<dbReference type="Gene3D" id="3.20.20.140">
    <property type="entry name" value="Metal-dependent hydrolases"/>
    <property type="match status" value="1"/>
</dbReference>
<gene>
    <name evidence="6" type="ORF">Clacol_009643</name>
</gene>
<evidence type="ECO:0000313" key="7">
    <source>
        <dbReference type="Proteomes" id="UP001050691"/>
    </source>
</evidence>
<dbReference type="GO" id="GO:0016787">
    <property type="term" value="F:hydrolase activity"/>
    <property type="evidence" value="ECO:0007669"/>
    <property type="project" value="InterPro"/>
</dbReference>
<feature type="domain" description="Amidohydrolase-related" evidence="5">
    <location>
        <begin position="89"/>
        <end position="331"/>
    </location>
</feature>
<sequence>MKNTFLALGFLSAIVNARIWNNTGVGKIAIEEAWTVPDLLSQSASIPPPINQTIDEFLANLLDIHNQRLAHMDATGIDFMVLSCATPCIQGLSDPVMAEQMATQVNNQLAQDISNNTLRFGAFAALSMHNATQAALELKRTVKELGFLGALLNDFQQAGADNSTLLYYDQPAYDVFWQMVTELDVPVYMHPRGNTEEIIQLEFQHAIWLEGSSQSFATTLSTHVLGLCANGIFDRFPKVKVIVGHLGERIPSDLFRIDEQLKRSLVQGLPMKETITSYWHTNLFETTSGNFATDLLQFHIGQIGLDRILFSVDYPYVTMEEGATWVDGLPLDGQDLLQIKRGLAIDLLGLDK</sequence>
<dbReference type="GO" id="GO:0019748">
    <property type="term" value="P:secondary metabolic process"/>
    <property type="evidence" value="ECO:0007669"/>
    <property type="project" value="TreeGrafter"/>
</dbReference>
<dbReference type="InterPro" id="IPR032466">
    <property type="entry name" value="Metal_Hydrolase"/>
</dbReference>
<proteinExistence type="inferred from homology"/>
<dbReference type="PANTHER" id="PTHR21240:SF31">
    <property type="entry name" value="AMIDOHYDROLASE FAMILY PROTEIN (AFU_ORTHOLOGUE AFUA_7G05840)"/>
    <property type="match status" value="1"/>
</dbReference>